<organism evidence="3">
    <name type="scientific">uncultured prokaryote</name>
    <dbReference type="NCBI Taxonomy" id="198431"/>
    <lineage>
        <taxon>unclassified sequences</taxon>
        <taxon>environmental samples</taxon>
    </lineage>
</organism>
<evidence type="ECO:0000256" key="1">
    <source>
        <dbReference type="ARBA" id="ARBA00007673"/>
    </source>
</evidence>
<gene>
    <name evidence="3" type="ORF">HGMM_F42E07C37</name>
</gene>
<dbReference type="Gene3D" id="3.10.310.10">
    <property type="entry name" value="Diaminopimelate Epimerase, Chain A, domain 1"/>
    <property type="match status" value="2"/>
</dbReference>
<sequence>MGNQRRIRAVLMRGGTSRGVFFLRPDLPEDPELRDRVILKVFGGGDPYGRQVDGLGGAVSTTSKVVIVGPPSVPEADVEFTFGQVSVTEPLVDYGGTCGNLTAAVGPFAMEEGLVRGTDPITTVRIWQTNTRKRIHAHVPTRNNLPEVEGDYAIDGVPGSGARIALDFLDPAGSVTGRLLPTGKAAELLHVPGVGSVTVSLVDAVNPVVFVRPQDVGLRGTEGPEEVDGKPDLLQRLERVRAHAAVHMGIAATPEEATRRSPGIPKLAFVCPPAPYRSTRGTVVEAGEVDLVGRILSMGRLHRAFALSGAACTAVAAQVEGTVVHEAVRAGLQDGRVRIGHPSGVLEVAASVGYRGGQWEVDKVTTYRTARRLMEGYALVPWSVWPA</sequence>
<dbReference type="PANTHER" id="PTHR43709:SF2">
    <property type="entry name" value="DUF453 DOMAIN PROTEIN (AFU_ORTHOLOGUE AFUA_6G00360)"/>
    <property type="match status" value="1"/>
</dbReference>
<accession>H5SKP9</accession>
<dbReference type="AlphaFoldDB" id="H5SKP9"/>
<dbReference type="InterPro" id="IPR007400">
    <property type="entry name" value="PrpF-like"/>
</dbReference>
<dbReference type="PANTHER" id="PTHR43709">
    <property type="entry name" value="ACONITATE ISOMERASE-RELATED"/>
    <property type="match status" value="1"/>
</dbReference>
<reference evidence="3" key="1">
    <citation type="journal article" date="2005" name="Environ. Microbiol.">
        <title>Genetic and functional properties of uncultivated thermophilic crenarchaeotes from a subsurface gold mine as revealed by analysis of genome fragments.</title>
        <authorList>
            <person name="Nunoura T."/>
            <person name="Hirayama H."/>
            <person name="Takami H."/>
            <person name="Oida H."/>
            <person name="Nishi S."/>
            <person name="Shimamura S."/>
            <person name="Suzuki Y."/>
            <person name="Inagaki F."/>
            <person name="Takai K."/>
            <person name="Nealson K.H."/>
            <person name="Horikoshi K."/>
        </authorList>
    </citation>
    <scope>NUCLEOTIDE SEQUENCE</scope>
</reference>
<dbReference type="EMBL" id="AP011756">
    <property type="protein sequence ID" value="BAL56735.1"/>
    <property type="molecule type" value="Genomic_DNA"/>
</dbReference>
<protein>
    <submittedName>
        <fullName evidence="3">AcnD-accessory protein PrpF</fullName>
    </submittedName>
</protein>
<proteinExistence type="inferred from homology"/>
<reference evidence="3" key="2">
    <citation type="journal article" date="2012" name="PLoS ONE">
        <title>A Deeply Branching Thermophilic Bacterium with an Ancient Acetyl-CoA Pathway Dominates a Subsurface Ecosystem.</title>
        <authorList>
            <person name="Takami H."/>
            <person name="Noguchi H."/>
            <person name="Takaki Y."/>
            <person name="Uchiyama I."/>
            <person name="Toyoda A."/>
            <person name="Nishi S."/>
            <person name="Chee G.-J."/>
            <person name="Arai W."/>
            <person name="Nunoura T."/>
            <person name="Itoh T."/>
            <person name="Hattori M."/>
            <person name="Takai K."/>
        </authorList>
    </citation>
    <scope>NUCLEOTIDE SEQUENCE</scope>
</reference>
<dbReference type="SUPFAM" id="SSF54506">
    <property type="entry name" value="Diaminopimelate epimerase-like"/>
    <property type="match status" value="2"/>
</dbReference>
<dbReference type="GO" id="GO:0016853">
    <property type="term" value="F:isomerase activity"/>
    <property type="evidence" value="ECO:0007669"/>
    <property type="project" value="UniProtKB-KW"/>
</dbReference>
<dbReference type="Pfam" id="PF04303">
    <property type="entry name" value="PrpF"/>
    <property type="match status" value="1"/>
</dbReference>
<comment type="similarity">
    <text evidence="1">Belongs to the PrpF family.</text>
</comment>
<keyword evidence="2" id="KW-0413">Isomerase</keyword>
<evidence type="ECO:0000256" key="2">
    <source>
        <dbReference type="ARBA" id="ARBA00023235"/>
    </source>
</evidence>
<evidence type="ECO:0000313" key="3">
    <source>
        <dbReference type="EMBL" id="BAL56735.1"/>
    </source>
</evidence>
<name>H5SKP9_9ZZZZ</name>